<feature type="signal peptide" evidence="13">
    <location>
        <begin position="1"/>
        <end position="24"/>
    </location>
</feature>
<comment type="similarity">
    <text evidence="11 12">Belongs to the TonB-dependent receptor family.</text>
</comment>
<dbReference type="EMBL" id="CP000927">
    <property type="protein sequence ID" value="ABZ69363.1"/>
    <property type="molecule type" value="Genomic_DNA"/>
</dbReference>
<keyword evidence="3 11" id="KW-1134">Transmembrane beta strand</keyword>
<organism evidence="16">
    <name type="scientific">Caulobacter sp. (strain K31)</name>
    <dbReference type="NCBI Taxonomy" id="366602"/>
    <lineage>
        <taxon>Bacteria</taxon>
        <taxon>Pseudomonadati</taxon>
        <taxon>Pseudomonadota</taxon>
        <taxon>Alphaproteobacteria</taxon>
        <taxon>Caulobacterales</taxon>
        <taxon>Caulobacteraceae</taxon>
        <taxon>Caulobacter</taxon>
    </lineage>
</organism>
<evidence type="ECO:0000259" key="15">
    <source>
        <dbReference type="Pfam" id="PF07715"/>
    </source>
</evidence>
<dbReference type="KEGG" id="cak:Caul_0226"/>
<dbReference type="OrthoDB" id="9760333at2"/>
<keyword evidence="8 12" id="KW-0798">TonB box</keyword>
<sequence length="745" mass="80493" precursor="true">MNKMLKLALLAGAAWSAAATTVAAQDTAPAPTSDGFAIEQVVVTARRREESLQDVPVAVSAFSAARLERTGAQDITELTRSAPSLTIQAARGSNSTLISFIRGIGQQDPLWGFEPGVGLYVDDVYIARPQAAVLDIFDISRIEVLRGPQGTLYGRNTIGGAIKYVTDKIGSENEATIKGAYGSYNQRELVASGKARLTDTWAVSGALARYLRDGYGKNLNTGAEHYNKDVWAGRASVEWQPTQDVFFRLAGDITRDDSNPRHGHREIAPIPSSVYDTNAGAGDKNKVEARGVSLLAQWDVDDQLTLKSITAYRAGETDGVIDFDNLPGPLLDIPAAYRDHQFSQELQALYEGDRIHAVGGVYYLSATASGAFDTVVGGANLTTLTQGYVDTESVSAFGDVSYDLTDRLSLSVGGRITRDKKTGNVFRQRYLGIRSPFFGNPAAIAFEAPRTNYTRTATFEKFTPRVSASYKFSPDLTGYASWGKGFKSGGFDMRGDKVAYPATDQPYSPENVETVELGLKGSLMDRRVTFATAVFDTNYKDMQITTQFPTATPGVVASVVDNVGSASIRGWELESSAVISSSFVANLMLSYIDAKFDQFLGYVPTGPANASCPTLPGCVVDLSAVRAFQNTPEWTGSASFTYTHDMGSNGKISFTPTASYRGAYQLFEAPQPILDQGAYWLYDASLVWTSADDRYQIGLHGKNLGDEEYRVGGYDFSSFGALTGNTVIGFYGPPRSVTLSLQAKF</sequence>
<dbReference type="Gene3D" id="2.40.170.20">
    <property type="entry name" value="TonB-dependent receptor, beta-barrel domain"/>
    <property type="match status" value="1"/>
</dbReference>
<evidence type="ECO:0000256" key="10">
    <source>
        <dbReference type="ARBA" id="ARBA00023237"/>
    </source>
</evidence>
<dbReference type="InterPro" id="IPR036942">
    <property type="entry name" value="Beta-barrel_TonB_sf"/>
</dbReference>
<keyword evidence="6" id="KW-0408">Iron</keyword>
<keyword evidence="4" id="KW-0410">Iron transport</keyword>
<dbReference type="InterPro" id="IPR012910">
    <property type="entry name" value="Plug_dom"/>
</dbReference>
<evidence type="ECO:0000256" key="11">
    <source>
        <dbReference type="PROSITE-ProRule" id="PRU01360"/>
    </source>
</evidence>
<dbReference type="PROSITE" id="PS52016">
    <property type="entry name" value="TONB_DEPENDENT_REC_3"/>
    <property type="match status" value="1"/>
</dbReference>
<dbReference type="STRING" id="366602.Caul_0226"/>
<name>B0T3C8_CAUSK</name>
<evidence type="ECO:0000256" key="8">
    <source>
        <dbReference type="ARBA" id="ARBA00023077"/>
    </source>
</evidence>
<evidence type="ECO:0000256" key="5">
    <source>
        <dbReference type="ARBA" id="ARBA00022692"/>
    </source>
</evidence>
<evidence type="ECO:0000256" key="3">
    <source>
        <dbReference type="ARBA" id="ARBA00022452"/>
    </source>
</evidence>
<evidence type="ECO:0000256" key="13">
    <source>
        <dbReference type="SAM" id="SignalP"/>
    </source>
</evidence>
<evidence type="ECO:0000256" key="12">
    <source>
        <dbReference type="RuleBase" id="RU003357"/>
    </source>
</evidence>
<dbReference type="GO" id="GO:0009279">
    <property type="term" value="C:cell outer membrane"/>
    <property type="evidence" value="ECO:0007669"/>
    <property type="project" value="UniProtKB-SubCell"/>
</dbReference>
<protein>
    <submittedName>
        <fullName evidence="16">TonB-dependent receptor</fullName>
    </submittedName>
</protein>
<accession>B0T3C8</accession>
<dbReference type="PANTHER" id="PTHR32552:SF81">
    <property type="entry name" value="TONB-DEPENDENT OUTER MEMBRANE RECEPTOR"/>
    <property type="match status" value="1"/>
</dbReference>
<evidence type="ECO:0000256" key="1">
    <source>
        <dbReference type="ARBA" id="ARBA00004571"/>
    </source>
</evidence>
<dbReference type="Pfam" id="PF00593">
    <property type="entry name" value="TonB_dep_Rec_b-barrel"/>
    <property type="match status" value="1"/>
</dbReference>
<dbReference type="PANTHER" id="PTHR32552">
    <property type="entry name" value="FERRICHROME IRON RECEPTOR-RELATED"/>
    <property type="match status" value="1"/>
</dbReference>
<dbReference type="AlphaFoldDB" id="B0T3C8"/>
<evidence type="ECO:0000256" key="9">
    <source>
        <dbReference type="ARBA" id="ARBA00023136"/>
    </source>
</evidence>
<keyword evidence="9 11" id="KW-0472">Membrane</keyword>
<feature type="chain" id="PRO_5002755857" evidence="13">
    <location>
        <begin position="25"/>
        <end position="745"/>
    </location>
</feature>
<keyword evidence="5 11" id="KW-0812">Transmembrane</keyword>
<keyword evidence="2 11" id="KW-0813">Transport</keyword>
<dbReference type="eggNOG" id="COG4771">
    <property type="taxonomic scope" value="Bacteria"/>
</dbReference>
<evidence type="ECO:0000259" key="14">
    <source>
        <dbReference type="Pfam" id="PF00593"/>
    </source>
</evidence>
<comment type="subcellular location">
    <subcellularLocation>
        <location evidence="1 11">Cell outer membrane</location>
        <topology evidence="1 11">Multi-pass membrane protein</topology>
    </subcellularLocation>
</comment>
<evidence type="ECO:0000256" key="4">
    <source>
        <dbReference type="ARBA" id="ARBA00022496"/>
    </source>
</evidence>
<keyword evidence="7" id="KW-0406">Ion transport</keyword>
<dbReference type="HOGENOM" id="CLU_008287_15_0_5"/>
<proteinExistence type="inferred from homology"/>
<reference evidence="16" key="1">
    <citation type="submission" date="2008-01" db="EMBL/GenBank/DDBJ databases">
        <title>Complete sequence of chromosome of Caulobacter sp. K31.</title>
        <authorList>
            <consortium name="US DOE Joint Genome Institute"/>
            <person name="Copeland A."/>
            <person name="Lucas S."/>
            <person name="Lapidus A."/>
            <person name="Barry K."/>
            <person name="Glavina del Rio T."/>
            <person name="Dalin E."/>
            <person name="Tice H."/>
            <person name="Pitluck S."/>
            <person name="Bruce D."/>
            <person name="Goodwin L."/>
            <person name="Thompson L.S."/>
            <person name="Brettin T."/>
            <person name="Detter J.C."/>
            <person name="Han C."/>
            <person name="Schmutz J."/>
            <person name="Larimer F."/>
            <person name="Land M."/>
            <person name="Hauser L."/>
            <person name="Kyrpides N."/>
            <person name="Kim E."/>
            <person name="Stephens C."/>
            <person name="Richardson P."/>
        </authorList>
    </citation>
    <scope>NUCLEOTIDE SEQUENCE [LARGE SCALE GENOMIC DNA]</scope>
    <source>
        <strain evidence="16">K31</strain>
    </source>
</reference>
<dbReference type="Pfam" id="PF07715">
    <property type="entry name" value="Plug"/>
    <property type="match status" value="1"/>
</dbReference>
<dbReference type="InterPro" id="IPR039426">
    <property type="entry name" value="TonB-dep_rcpt-like"/>
</dbReference>
<dbReference type="SUPFAM" id="SSF56935">
    <property type="entry name" value="Porins"/>
    <property type="match status" value="1"/>
</dbReference>
<evidence type="ECO:0000256" key="7">
    <source>
        <dbReference type="ARBA" id="ARBA00023065"/>
    </source>
</evidence>
<keyword evidence="16" id="KW-0675">Receptor</keyword>
<gene>
    <name evidence="16" type="ordered locus">Caul_0226</name>
</gene>
<evidence type="ECO:0000256" key="6">
    <source>
        <dbReference type="ARBA" id="ARBA00023004"/>
    </source>
</evidence>
<dbReference type="GO" id="GO:0006826">
    <property type="term" value="P:iron ion transport"/>
    <property type="evidence" value="ECO:0007669"/>
    <property type="project" value="UniProtKB-KW"/>
</dbReference>
<dbReference type="InterPro" id="IPR000531">
    <property type="entry name" value="Beta-barrel_TonB"/>
</dbReference>
<feature type="domain" description="TonB-dependent receptor-like beta-barrel" evidence="14">
    <location>
        <begin position="273"/>
        <end position="704"/>
    </location>
</feature>
<feature type="domain" description="TonB-dependent receptor plug" evidence="15">
    <location>
        <begin position="52"/>
        <end position="161"/>
    </location>
</feature>
<keyword evidence="10 11" id="KW-0998">Cell outer membrane</keyword>
<evidence type="ECO:0000256" key="2">
    <source>
        <dbReference type="ARBA" id="ARBA00022448"/>
    </source>
</evidence>
<keyword evidence="13" id="KW-0732">Signal</keyword>
<evidence type="ECO:0000313" key="16">
    <source>
        <dbReference type="EMBL" id="ABZ69363.1"/>
    </source>
</evidence>